<feature type="transmembrane region" description="Helical" evidence="1">
    <location>
        <begin position="489"/>
        <end position="508"/>
    </location>
</feature>
<name>A0A3B0VGD0_9ZZZZ</name>
<feature type="transmembrane region" description="Helical" evidence="1">
    <location>
        <begin position="612"/>
        <end position="633"/>
    </location>
</feature>
<feature type="transmembrane region" description="Helical" evidence="1">
    <location>
        <begin position="334"/>
        <end position="355"/>
    </location>
</feature>
<gene>
    <name evidence="2" type="ORF">MNBD_DELTA04-1383</name>
</gene>
<proteinExistence type="predicted"/>
<keyword evidence="1" id="KW-0472">Membrane</keyword>
<keyword evidence="1" id="KW-1133">Transmembrane helix</keyword>
<evidence type="ECO:0000313" key="2">
    <source>
        <dbReference type="EMBL" id="VAW39363.1"/>
    </source>
</evidence>
<feature type="transmembrane region" description="Helical" evidence="1">
    <location>
        <begin position="6"/>
        <end position="27"/>
    </location>
</feature>
<feature type="transmembrane region" description="Helical" evidence="1">
    <location>
        <begin position="361"/>
        <end position="384"/>
    </location>
</feature>
<feature type="transmembrane region" description="Helical" evidence="1">
    <location>
        <begin position="302"/>
        <end position="322"/>
    </location>
</feature>
<feature type="transmembrane region" description="Helical" evidence="1">
    <location>
        <begin position="665"/>
        <end position="682"/>
    </location>
</feature>
<feature type="transmembrane region" description="Helical" evidence="1">
    <location>
        <begin position="418"/>
        <end position="436"/>
    </location>
</feature>
<dbReference type="AlphaFoldDB" id="A0A3B0VGD0"/>
<accession>A0A3B0VGD0</accession>
<dbReference type="EMBL" id="UOEY01000070">
    <property type="protein sequence ID" value="VAW39363.1"/>
    <property type="molecule type" value="Genomic_DNA"/>
</dbReference>
<feature type="transmembrane region" description="Helical" evidence="1">
    <location>
        <begin position="261"/>
        <end position="282"/>
    </location>
</feature>
<keyword evidence="1" id="KW-0812">Transmembrane</keyword>
<sequence>MVSRIFAVIALFVSLLLYFVFGTGWYAPARLTIQGTAPAMKADMEVRWDSGSGFNSYESERFPLNTVAADETGMHRITIRALGEKDPGSLSTAVEIRAVYLDGHKFDLAQIRRQTILRDRLGFHLTKKGESIQFDARARKHIRFDLTTSYYSGKVAITVDGVTKIHDLYAAGTIIEPRSLNYWVLGPGGHFTVAMDMPRYAVKRLVIVNRSAGRPVFLSSVTLKSARGVKSFKVNRNEPLSRVSFTDMNKDLKRYLYPSQFLLEVGFAALTTWILIACLQFLRRSGGLAGVFTAPGRPLFWLFFLGAVAVYSVWLAAFWPGVMSVDSLKIWRAAMLPGVFTNGHPVLNYVFYMYLMHIWNNVAVVPIAQILLISLLIAGFFSALRRRGVSLVLLVPCYLLVVCSIPVGLYNVILWKDIPFALLVVFWGLTLVYLYNRRRAGQLHLSLPARAALFLLYLAPVMFRYNGIVYLAVIPVYIMALRLVSLKKVLAVIVVCTLAAGGLLLAMHRPGRMLRSQFIYHNSLGYLQEISRTPLDRQLVRTAREYFDIFDMNKKGTVSDRWHYYLHDRFAYGFLKRVGFNDVYPYVKQEAPFPGLRKAAMRLYWKTYEKPWYYLVWDPLYMLPLIPLFMLLFRRFPNTALYSSFLFLGAIVLVFPRIFNWRYYYFFYFGLYFVLPLAFLDLKLRRDMNTLG</sequence>
<feature type="transmembrane region" description="Helical" evidence="1">
    <location>
        <begin position="391"/>
        <end position="412"/>
    </location>
</feature>
<feature type="transmembrane region" description="Helical" evidence="1">
    <location>
        <begin position="640"/>
        <end position="659"/>
    </location>
</feature>
<evidence type="ECO:0000256" key="1">
    <source>
        <dbReference type="SAM" id="Phobius"/>
    </source>
</evidence>
<organism evidence="2">
    <name type="scientific">hydrothermal vent metagenome</name>
    <dbReference type="NCBI Taxonomy" id="652676"/>
    <lineage>
        <taxon>unclassified sequences</taxon>
        <taxon>metagenomes</taxon>
        <taxon>ecological metagenomes</taxon>
    </lineage>
</organism>
<protein>
    <submittedName>
        <fullName evidence="2">Uncharacterized protein</fullName>
    </submittedName>
</protein>
<reference evidence="2" key="1">
    <citation type="submission" date="2018-06" db="EMBL/GenBank/DDBJ databases">
        <authorList>
            <person name="Zhirakovskaya E."/>
        </authorList>
    </citation>
    <scope>NUCLEOTIDE SEQUENCE</scope>
</reference>